<keyword evidence="2" id="KW-1185">Reference proteome</keyword>
<dbReference type="KEGG" id="tab:CIG75_16710"/>
<evidence type="ECO:0000313" key="2">
    <source>
        <dbReference type="Proteomes" id="UP000214688"/>
    </source>
</evidence>
<protein>
    <submittedName>
        <fullName evidence="1">Uncharacterized protein</fullName>
    </submittedName>
</protein>
<accession>A0A223D4T4</accession>
<gene>
    <name evidence="1" type="ORF">CIG75_16710</name>
</gene>
<sequence>MGGESEETAFYNLVDILAVFPALRDVFLSKLCCFVKKRRLRAVGHIFVKKMTKMDIKKKT</sequence>
<organism evidence="1 2">
    <name type="scientific">Tumebacillus algifaecis</name>
    <dbReference type="NCBI Taxonomy" id="1214604"/>
    <lineage>
        <taxon>Bacteria</taxon>
        <taxon>Bacillati</taxon>
        <taxon>Bacillota</taxon>
        <taxon>Bacilli</taxon>
        <taxon>Bacillales</taxon>
        <taxon>Alicyclobacillaceae</taxon>
        <taxon>Tumebacillus</taxon>
    </lineage>
</organism>
<name>A0A223D4T4_9BACL</name>
<dbReference type="AlphaFoldDB" id="A0A223D4T4"/>
<proteinExistence type="predicted"/>
<evidence type="ECO:0000313" key="1">
    <source>
        <dbReference type="EMBL" id="ASS76436.1"/>
    </source>
</evidence>
<dbReference type="Proteomes" id="UP000214688">
    <property type="component" value="Chromosome"/>
</dbReference>
<dbReference type="EMBL" id="CP022657">
    <property type="protein sequence ID" value="ASS76436.1"/>
    <property type="molecule type" value="Genomic_DNA"/>
</dbReference>
<reference evidence="1 2" key="1">
    <citation type="journal article" date="2015" name="Int. J. Syst. Evol. Microbiol.">
        <title>Tumebacillus algifaecis sp. nov., isolated from decomposing algal scum.</title>
        <authorList>
            <person name="Wu Y.F."/>
            <person name="Zhang B."/>
            <person name="Xing P."/>
            <person name="Wu Q.L."/>
            <person name="Liu S.J."/>
        </authorList>
    </citation>
    <scope>NUCLEOTIDE SEQUENCE [LARGE SCALE GENOMIC DNA]</scope>
    <source>
        <strain evidence="1 2">THMBR28</strain>
    </source>
</reference>